<feature type="region of interest" description="Disordered" evidence="9">
    <location>
        <begin position="155"/>
        <end position="176"/>
    </location>
</feature>
<sequence length="534" mass="59558">MVYKLCLEAASTSRRQFHENDDDNEDEDEDIGRDNEIDDEEYEATLCPAAIFTLPLIMRSNGIIRISRPTYHRSHKTLAILVPEAEDKFLTSGIAMTRAYSNSSSRRLGSSCGSGDTIRTLNQSDGGVQKVYKKKDDGQWSGLRAEEVAETFLRDRQADENSSEGQAPSSHASMTLTSSSGCQQWAVGKEANSASWPTTRLLDHHNPTILLLLHHHRHSHRTKGLDIPTVISLLTQEVISSNGVDSVKDWLNIFVGTLTKAYLRTTPETPFLIKNFNLVLMANPDEVSAIERIRMHLLGEFSPCEHDNGASTSTSNSNSFASSVSSSESDSLCSQVSTCDSGLSSIPDYFLDFQQNQLSSSPVVDLMKMKAKPSLQIEIPMAAVRKFEWIEFGGSGQPNSVEEEKRHYRGVRRRPWGKYAAEIRDPARRGSRVWLGTFDTAMEAAKAYDRAAFKMRGSKAILNFPLEVQREECASQAATYGRGKRRRKEEDIEGRQPKTVKCEPVVMSEMTERAPLTPSFWALSPLLSPQLLVI</sequence>
<proteinExistence type="predicted"/>
<keyword evidence="5" id="KW-0238">DNA-binding</keyword>
<dbReference type="PANTHER" id="PTHR31190">
    <property type="entry name" value="DNA-BINDING DOMAIN"/>
    <property type="match status" value="1"/>
</dbReference>
<evidence type="ECO:0000256" key="3">
    <source>
        <dbReference type="ARBA" id="ARBA00022821"/>
    </source>
</evidence>
<dbReference type="Pfam" id="PF00847">
    <property type="entry name" value="AP2"/>
    <property type="match status" value="1"/>
</dbReference>
<evidence type="ECO:0000256" key="9">
    <source>
        <dbReference type="SAM" id="MobiDB-lite"/>
    </source>
</evidence>
<dbReference type="FunFam" id="3.30.730.10:FF:000001">
    <property type="entry name" value="Ethylene-responsive transcription factor 2"/>
    <property type="match status" value="1"/>
</dbReference>
<organism evidence="11">
    <name type="scientific">Sesamum calycinum</name>
    <dbReference type="NCBI Taxonomy" id="2727403"/>
    <lineage>
        <taxon>Eukaryota</taxon>
        <taxon>Viridiplantae</taxon>
        <taxon>Streptophyta</taxon>
        <taxon>Embryophyta</taxon>
        <taxon>Tracheophyta</taxon>
        <taxon>Spermatophyta</taxon>
        <taxon>Magnoliopsida</taxon>
        <taxon>eudicotyledons</taxon>
        <taxon>Gunneridae</taxon>
        <taxon>Pentapetalae</taxon>
        <taxon>asterids</taxon>
        <taxon>lamiids</taxon>
        <taxon>Lamiales</taxon>
        <taxon>Pedaliaceae</taxon>
        <taxon>Sesamum</taxon>
    </lineage>
</organism>
<evidence type="ECO:0000256" key="1">
    <source>
        <dbReference type="ARBA" id="ARBA00004123"/>
    </source>
</evidence>
<dbReference type="GO" id="GO:0005634">
    <property type="term" value="C:nucleus"/>
    <property type="evidence" value="ECO:0007669"/>
    <property type="project" value="UniProtKB-SubCell"/>
</dbReference>
<accession>A0AAW2LZ78</accession>
<keyword evidence="2" id="KW-0936">Ethylene signaling pathway</keyword>
<dbReference type="GO" id="GO:0009873">
    <property type="term" value="P:ethylene-activated signaling pathway"/>
    <property type="evidence" value="ECO:0007669"/>
    <property type="project" value="UniProtKB-KW"/>
</dbReference>
<evidence type="ECO:0000256" key="7">
    <source>
        <dbReference type="ARBA" id="ARBA00023163"/>
    </source>
</evidence>
<dbReference type="Gene3D" id="3.30.730.10">
    <property type="entry name" value="AP2/ERF domain"/>
    <property type="match status" value="1"/>
</dbReference>
<dbReference type="InterPro" id="IPR036955">
    <property type="entry name" value="AP2/ERF_dom_sf"/>
</dbReference>
<comment type="caution">
    <text evidence="11">The sequence shown here is derived from an EMBL/GenBank/DDBJ whole genome shotgun (WGS) entry which is preliminary data.</text>
</comment>
<dbReference type="PROSITE" id="PS51032">
    <property type="entry name" value="AP2_ERF"/>
    <property type="match status" value="1"/>
</dbReference>
<keyword evidence="6" id="KW-0010">Activator</keyword>
<evidence type="ECO:0000259" key="10">
    <source>
        <dbReference type="PROSITE" id="PS51032"/>
    </source>
</evidence>
<dbReference type="SUPFAM" id="SSF54171">
    <property type="entry name" value="DNA-binding domain"/>
    <property type="match status" value="1"/>
</dbReference>
<keyword evidence="4" id="KW-0805">Transcription regulation</keyword>
<dbReference type="PRINTS" id="PR00367">
    <property type="entry name" value="ETHRSPELEMNT"/>
</dbReference>
<dbReference type="InterPro" id="IPR001471">
    <property type="entry name" value="AP2/ERF_dom"/>
</dbReference>
<reference evidence="11" key="1">
    <citation type="submission" date="2020-06" db="EMBL/GenBank/DDBJ databases">
        <authorList>
            <person name="Li T."/>
            <person name="Hu X."/>
            <person name="Zhang T."/>
            <person name="Song X."/>
            <person name="Zhang H."/>
            <person name="Dai N."/>
            <person name="Sheng W."/>
            <person name="Hou X."/>
            <person name="Wei L."/>
        </authorList>
    </citation>
    <scope>NUCLEOTIDE SEQUENCE</scope>
    <source>
        <strain evidence="11">KEN8</strain>
        <tissue evidence="11">Leaf</tissue>
    </source>
</reference>
<evidence type="ECO:0000256" key="2">
    <source>
        <dbReference type="ARBA" id="ARBA00022745"/>
    </source>
</evidence>
<evidence type="ECO:0000256" key="4">
    <source>
        <dbReference type="ARBA" id="ARBA00023015"/>
    </source>
</evidence>
<gene>
    <name evidence="11" type="ORF">Scaly_2420000</name>
</gene>
<dbReference type="CDD" id="cd00018">
    <property type="entry name" value="AP2"/>
    <property type="match status" value="1"/>
</dbReference>
<comment type="subcellular location">
    <subcellularLocation>
        <location evidence="1">Nucleus</location>
    </subcellularLocation>
</comment>
<keyword evidence="8" id="KW-0539">Nucleus</keyword>
<keyword evidence="7" id="KW-0804">Transcription</keyword>
<evidence type="ECO:0000256" key="8">
    <source>
        <dbReference type="ARBA" id="ARBA00023242"/>
    </source>
</evidence>
<name>A0AAW2LZ78_9LAMI</name>
<dbReference type="GO" id="GO:0000976">
    <property type="term" value="F:transcription cis-regulatory region binding"/>
    <property type="evidence" value="ECO:0007669"/>
    <property type="project" value="UniProtKB-ARBA"/>
</dbReference>
<dbReference type="InterPro" id="IPR016177">
    <property type="entry name" value="DNA-bd_dom_sf"/>
</dbReference>
<keyword evidence="3" id="KW-0611">Plant defense</keyword>
<feature type="domain" description="AP2/ERF" evidence="10">
    <location>
        <begin position="407"/>
        <end position="465"/>
    </location>
</feature>
<dbReference type="EMBL" id="JACGWM010000015">
    <property type="protein sequence ID" value="KAL0324529.1"/>
    <property type="molecule type" value="Genomic_DNA"/>
</dbReference>
<evidence type="ECO:0000313" key="11">
    <source>
        <dbReference type="EMBL" id="KAL0324529.1"/>
    </source>
</evidence>
<dbReference type="InterPro" id="IPR044808">
    <property type="entry name" value="ERF_plant"/>
</dbReference>
<evidence type="ECO:0000256" key="6">
    <source>
        <dbReference type="ARBA" id="ARBA00023159"/>
    </source>
</evidence>
<dbReference type="GO" id="GO:0003700">
    <property type="term" value="F:DNA-binding transcription factor activity"/>
    <property type="evidence" value="ECO:0007669"/>
    <property type="project" value="InterPro"/>
</dbReference>
<dbReference type="AlphaFoldDB" id="A0AAW2LZ78"/>
<dbReference type="SMART" id="SM00380">
    <property type="entry name" value="AP2"/>
    <property type="match status" value="1"/>
</dbReference>
<evidence type="ECO:0000256" key="5">
    <source>
        <dbReference type="ARBA" id="ARBA00023125"/>
    </source>
</evidence>
<dbReference type="GO" id="GO:0006952">
    <property type="term" value="P:defense response"/>
    <property type="evidence" value="ECO:0007669"/>
    <property type="project" value="UniProtKB-KW"/>
</dbReference>
<dbReference type="PANTHER" id="PTHR31190:SF499">
    <property type="entry name" value="ETHYLENE-RESPONSIVE TRANSCRIPTION FACTOR ERF105"/>
    <property type="match status" value="1"/>
</dbReference>
<reference evidence="11" key="2">
    <citation type="journal article" date="2024" name="Plant">
        <title>Genomic evolution and insights into agronomic trait innovations of Sesamum species.</title>
        <authorList>
            <person name="Miao H."/>
            <person name="Wang L."/>
            <person name="Qu L."/>
            <person name="Liu H."/>
            <person name="Sun Y."/>
            <person name="Le M."/>
            <person name="Wang Q."/>
            <person name="Wei S."/>
            <person name="Zheng Y."/>
            <person name="Lin W."/>
            <person name="Duan Y."/>
            <person name="Cao H."/>
            <person name="Xiong S."/>
            <person name="Wang X."/>
            <person name="Wei L."/>
            <person name="Li C."/>
            <person name="Ma Q."/>
            <person name="Ju M."/>
            <person name="Zhao R."/>
            <person name="Li G."/>
            <person name="Mu C."/>
            <person name="Tian Q."/>
            <person name="Mei H."/>
            <person name="Zhang T."/>
            <person name="Gao T."/>
            <person name="Zhang H."/>
        </authorList>
    </citation>
    <scope>NUCLEOTIDE SEQUENCE</scope>
    <source>
        <strain evidence="11">KEN8</strain>
    </source>
</reference>
<protein>
    <submittedName>
        <fullName evidence="11">Ethylene-responsive transcription factor 5</fullName>
    </submittedName>
</protein>